<feature type="compositionally biased region" description="Low complexity" evidence="1">
    <location>
        <begin position="146"/>
        <end position="156"/>
    </location>
</feature>
<evidence type="ECO:0000259" key="2">
    <source>
        <dbReference type="Pfam" id="PF16201"/>
    </source>
</evidence>
<evidence type="ECO:0000256" key="1">
    <source>
        <dbReference type="SAM" id="MobiDB-lite"/>
    </source>
</evidence>
<organism evidence="3 4">
    <name type="scientific">Discostella pseudostelligera</name>
    <dbReference type="NCBI Taxonomy" id="259834"/>
    <lineage>
        <taxon>Eukaryota</taxon>
        <taxon>Sar</taxon>
        <taxon>Stramenopiles</taxon>
        <taxon>Ochrophyta</taxon>
        <taxon>Bacillariophyta</taxon>
        <taxon>Coscinodiscophyceae</taxon>
        <taxon>Thalassiosirophycidae</taxon>
        <taxon>Stephanodiscales</taxon>
        <taxon>Stephanodiscaceae</taxon>
        <taxon>Discostella</taxon>
    </lineage>
</organism>
<dbReference type="Proteomes" id="UP001530293">
    <property type="component" value="Unassembled WGS sequence"/>
</dbReference>
<dbReference type="InterPro" id="IPR039844">
    <property type="entry name" value="URB1"/>
</dbReference>
<feature type="compositionally biased region" description="Polar residues" evidence="1">
    <location>
        <begin position="19"/>
        <end position="28"/>
    </location>
</feature>
<keyword evidence="4" id="KW-1185">Reference proteome</keyword>
<feature type="region of interest" description="Disordered" evidence="1">
    <location>
        <begin position="127"/>
        <end position="161"/>
    </location>
</feature>
<dbReference type="PANTHER" id="PTHR13500:SF0">
    <property type="entry name" value="NUCLEOLAR PRE-RIBOSOMAL-ASSOCIATED PROTEIN 1"/>
    <property type="match status" value="1"/>
</dbReference>
<accession>A0ABD3M505</accession>
<name>A0ABD3M505_9STRA</name>
<feature type="region of interest" description="Disordered" evidence="1">
    <location>
        <begin position="359"/>
        <end position="407"/>
    </location>
</feature>
<dbReference type="EMBL" id="JALLBG020000250">
    <property type="protein sequence ID" value="KAL3757814.1"/>
    <property type="molecule type" value="Genomic_DNA"/>
</dbReference>
<evidence type="ECO:0000313" key="3">
    <source>
        <dbReference type="EMBL" id="KAL3757814.1"/>
    </source>
</evidence>
<feature type="region of interest" description="Disordered" evidence="1">
    <location>
        <begin position="451"/>
        <end position="471"/>
    </location>
</feature>
<gene>
    <name evidence="3" type="ORF">ACHAWU_006122</name>
</gene>
<feature type="compositionally biased region" description="Basic and acidic residues" evidence="1">
    <location>
        <begin position="132"/>
        <end position="144"/>
    </location>
</feature>
<sequence>MTTDDDHEDAAAEMTTADPSSSTQTNMPTKRRRETAPPPLGVLEFSSALNGDDPLSIYQKLLHFVNVVRYERHVSLLDRRLNHHDGDGDSVVSGGDDAKMDEDSFEKEEWHAHDDFFRFDDIIGDAGSGHNDTMDPSKRQKLNDDTTITTSTSSSKQKSKIPSWKLDTNNYQVPFIGTSVAKGPTGSLRPNVWPTGFLEAYRKSSPYGVELLNNEYISALPSEGSGVHANLCKRIADFGSGGESSGKGKQRRGNFNTLTSNPPTQGQILSMAIQCIYWNSLSEWILGFVPMHILKNELCWMTDDDVLAGDSSRTWPRQTDVVESTSEKKCTVPPSVMTILMKSRLPEWVDAVHNYSHQLQMHAQQRQKEKQQLKQQTNKKKQQEQPVAEQEIQDKQDNKGNEKQQFQYDEQLQREAKLFLSALNNLISLCHLSNGTAREVLRRLMMTTPTTAETTGKRNIDKSNKPGAGADGTVTPWMVQVFQKPHCSKSIYRPHMECLRLVCTLLETEDCIIISRLMEHPSSGKQGGGGGGGRSKRSPRGGGSDKNDSMARIALRFGMQILMELVSDSANDRGSMMYARYIARLLRGVREIILPRSFQGSSFAKESADGSGIAKAVSLKDTYALVVFDVHPSSCHHANNHTLSSLKVELLSGEVLTNLTKLSMLAPPFDADAKSIQDIIDAKESYVNLSPVKSAAIEARRILFLLLADTNRSPFLHGVHNKSKSIPLKNTVDEQSMMLLPQLSKALHCMLGNQGYAPSFKILLGKCLRATPELVPHFFSGLQLSDAKPSYRSLAALTFIEGVLREAPLPPVTSRSLPMKHLISSLFPSCITKLLLGKIIQSQCSLLVSSELKLIISILRRGIAFTTIARTDTISDQASADQWKSSISQAIIGHIPEVTLLLSIPNRFDPFMHDATSFSNSFVVMLLCEALQCFTLLDPSLMKNVKFDWTKLVPNENDGQKMNGRVFSNAEPLLQQRILNCLYLLSCRSLVTYSTKLLPNVISILISTTIPEVYTNARNLALVLMERNLFSSICESETTLVDSENRECMKYETSLWIDGISDDVIQELVSKVEESKHQRVQQKIMVSQAWSKTFAGLVMPSLNVSSYLISSISSLVCDGNSSSSRKLSDLSIQVATRMLLFQADPRPLAAIIVFCTSARILGDKRVAGLYRCAKYTLDHETKVNVRGEPLSLDSFHPERSGLVSKLALLDRSADSTTVRQYLSMMKYSKGQKEQVNIRVRRIIIGFLESGNSMSSVSSRLGELTNANKRRTSDSESYTALLHSALVSKRLSSEIEYLLNCVASSKLSSIATEVTSELLRCSLVPTRRDGTFVSDLMLHCFYAFQSKDERTSGLKHFLVVLLHALLANEKFVGFSPTAMFDLWSAVASNLSSKMSIEFSIKLERILSALFMADDGQGAWAIYQRICSLSPTEFVDTWLDVQLEKGEVSFEHGCSLLRSVLEYDCSQFECLLNLFTSVGSDDRTTTLWERGSLDTIAATFVVQSKKQNARSIIADASLADVSSTISRRFLALLCNRDPEGTQLTTTEILATLDALRSNRHVIPEMQQSILSMFDDSGGLSVDDIGIMNLAISLETHGQDVSLLSTKVFLRGCQLLPKHMKAMLRTKERAAAFAVDSLVGLLSTSISVAETFDENTVPSQIIDNCIVSCLKYGMMEHHDETTRSILGGCLKMIRLYGGHCRIKSMITLFIHHFIIRKCELKEESGISANIQPEYCNGLSRQIELIRLLLCTASLDARHVKVEIETWTVILSVYNASTDYADELLRRLMFLYERNGCCQNEILLTDLRWGTVATKISDEVDENWIWFVDAIDFDRIRLTLSNFPVEDALEPRRFNDVEFSFSDEIDDEADDASSSVTAQRKSRDADCSRDSGCFTRSGTGEDLRYSPGFMLPLILATLDDQLPLEKEQSNKYVESDDEGRAKDKIVNRDEDTIAEHRTFAYRCRRVADRGGIALAIASLSSRCPSLRKMAIAICGLFLKALQMEEAHGTKSWRERPQQEMIMSSIQRGLTVRRSIQIQKKDAHEGGELLGLSATDVHKYKVPMLPAVSAIFLAKVLLILSKPDDDMYGQMNRYFLRLTDYHGAFQDCFGIPAFLSLYCSSSDDLSRSRIERNWALRMLKDSVVDEYCYRIISQHHVPELVMSSFDCMLDDPDSKTELYLTIDVIGTFLQAGGKNASDHLIKRQGILSWLHGILSWRQIPRVFPDVALKCKFLNLITTAVDSYRCYGHEGDDEREGDKFPFYEKVPLAHVVIRLCLDGIDSAEKESINTLLESTCSALWSIYLADNQSRDSGSFHGLTSIRDMSSLLKQCVCLGKSFEKVLASFCDLPVIFDEHDYSSAKLFCCLALSFMLEMKKLISSGTIALCMKRVYELVKHNPCLQNDADLLTLIVNCRHLAVMAGCIDAWSLFLPYAAD</sequence>
<feature type="compositionally biased region" description="Basic and acidic residues" evidence="1">
    <location>
        <begin position="392"/>
        <end position="402"/>
    </location>
</feature>
<feature type="region of interest" description="Disordered" evidence="1">
    <location>
        <begin position="522"/>
        <end position="547"/>
    </location>
</feature>
<feature type="region of interest" description="Disordered" evidence="1">
    <location>
        <begin position="1"/>
        <end position="39"/>
    </location>
</feature>
<dbReference type="PANTHER" id="PTHR13500">
    <property type="entry name" value="NUCLEOLAR PRERIBOSOMAL-ASSOCIATED PROTEIN 1"/>
    <property type="match status" value="1"/>
</dbReference>
<proteinExistence type="predicted"/>
<dbReference type="InterPro" id="IPR032436">
    <property type="entry name" value="URB1_C"/>
</dbReference>
<evidence type="ECO:0000313" key="4">
    <source>
        <dbReference type="Proteomes" id="UP001530293"/>
    </source>
</evidence>
<feature type="region of interest" description="Disordered" evidence="1">
    <location>
        <begin position="1864"/>
        <end position="1886"/>
    </location>
</feature>
<feature type="region of interest" description="Disordered" evidence="1">
    <location>
        <begin position="240"/>
        <end position="261"/>
    </location>
</feature>
<protein>
    <recommendedName>
        <fullName evidence="2">URB1 C-terminal domain-containing protein</fullName>
    </recommendedName>
</protein>
<feature type="domain" description="URB1 C-terminal" evidence="2">
    <location>
        <begin position="1968"/>
        <end position="2204"/>
    </location>
</feature>
<dbReference type="Pfam" id="PF16201">
    <property type="entry name" value="NopRA1"/>
    <property type="match status" value="1"/>
</dbReference>
<reference evidence="3 4" key="1">
    <citation type="submission" date="2024-10" db="EMBL/GenBank/DDBJ databases">
        <title>Updated reference genomes for cyclostephanoid diatoms.</title>
        <authorList>
            <person name="Roberts W.R."/>
            <person name="Alverson A.J."/>
        </authorList>
    </citation>
    <scope>NUCLEOTIDE SEQUENCE [LARGE SCALE GENOMIC DNA]</scope>
    <source>
        <strain evidence="3 4">AJA232-27</strain>
    </source>
</reference>
<comment type="caution">
    <text evidence="3">The sequence shown here is derived from an EMBL/GenBank/DDBJ whole genome shotgun (WGS) entry which is preliminary data.</text>
</comment>
<feature type="compositionally biased region" description="Basic and acidic residues" evidence="1">
    <location>
        <begin position="455"/>
        <end position="464"/>
    </location>
</feature>